<feature type="transmembrane region" description="Helical" evidence="4">
    <location>
        <begin position="294"/>
        <end position="316"/>
    </location>
</feature>
<dbReference type="GO" id="GO:0047820">
    <property type="term" value="F:D-glutamate cyclase activity"/>
    <property type="evidence" value="ECO:0007669"/>
    <property type="project" value="TreeGrafter"/>
</dbReference>
<name>A0A4R8Q5S3_9PEZI</name>
<keyword evidence="4" id="KW-0812">Transmembrane</keyword>
<feature type="transmembrane region" description="Helical" evidence="4">
    <location>
        <begin position="323"/>
        <end position="344"/>
    </location>
</feature>
<evidence type="ECO:0000259" key="5">
    <source>
        <dbReference type="Pfam" id="PF13391"/>
    </source>
</evidence>
<comment type="similarity">
    <text evidence="1">Belongs to the D-glutamate cyclase family.</text>
</comment>
<gene>
    <name evidence="6" type="ORF">C8035_v002747</name>
</gene>
<dbReference type="Gene3D" id="3.30.2040.10">
    <property type="entry name" value="PSTPO5379-like domain"/>
    <property type="match status" value="1"/>
</dbReference>
<reference evidence="6 7" key="1">
    <citation type="submission" date="2018-11" db="EMBL/GenBank/DDBJ databases">
        <title>Genome sequence and assembly of Colletotrichum spinosum.</title>
        <authorList>
            <person name="Gan P."/>
            <person name="Shirasu K."/>
        </authorList>
    </citation>
    <scope>NUCLEOTIDE SEQUENCE [LARGE SCALE GENOMIC DNA]</scope>
    <source>
        <strain evidence="6 7">CBS 515.97</strain>
    </source>
</reference>
<organism evidence="6 7">
    <name type="scientific">Colletotrichum spinosum</name>
    <dbReference type="NCBI Taxonomy" id="1347390"/>
    <lineage>
        <taxon>Eukaryota</taxon>
        <taxon>Fungi</taxon>
        <taxon>Dikarya</taxon>
        <taxon>Ascomycota</taxon>
        <taxon>Pezizomycotina</taxon>
        <taxon>Sordariomycetes</taxon>
        <taxon>Hypocreomycetidae</taxon>
        <taxon>Glomerellales</taxon>
        <taxon>Glomerellaceae</taxon>
        <taxon>Colletotrichum</taxon>
        <taxon>Colletotrichum orbiculare species complex</taxon>
    </lineage>
</organism>
<sequence>MVTIHKTGQEHRLACRSSAFTIPTAGQAPTHLQANLLVLPKKYADDFRLLCHRNPVPCPLLAESASPGDFRQLKSYVQSADGKRILAVADNIDLRHDFPRYRVYHNSEHVPVDGVREPTDVAAQWSAGDHVGFLVGCSFSFERALHEAGLTPQHMTHRRNVPMFRTNIPLCPAGVFTGGTYVVSMRPYRMSDVEKVRDITRPFGATHGEPVAWGWDGAERIGIEDVARPDWGDQAVKADGVTVFAHGDEELVPVFWGCGVTPQEAVMKAGLEGTVMGHAPGHMIVLDSRHFRPITTAVVVLCVVVLCVVVLCVVVLCVVVLCVVVLCVVVLCVVFVPLFVPVALTHPCTVPMASSSGPAILGPARVQELLRKTEETLRGTDIRDTERLTAKDVALLERFLDARITRDMNGKIDYLDEVDLEPRLRLIREIHQIIETDSELPDNDVIRRQAAFWGLLLTSNLQALNRIHRKFLDTDERSDTYAQLISSAQNAPNFIRSLLGKPDTSKSPDDTSKPPDDTKELSLHGRNASEKKKARARDGGRCVVTGDPVIEVAHIIPFAIKNRDPQKTGELFQRFGYFIGTGVGARLQSKFQRGGKNMIDHVSNMICLGKKLHHYMGQGLWALERVSDAMSRVKTETRGTDREHDDVDVEMTQPEGVASEGNPAVEAAFAKVTRTFAGPSGAAPAAPSPGRIGLAVRIASTAASSAVPSTAPSRATSTSRRSSQDSRRSERQQKQKKRQREAEEVEAARKKTAAEAKNLQANTQYGKRYRLHWLQSTSLASAVDTPPAVDSNPRDMWRDLDVEVGDLIPANGRPVDNGHIVDIWADNEEDLPDDDFVDIWYFGFRLQRITGGADPQSYETDSEDESHGEQVASYLEMLEGFRSDQNATRAPNPYLVSSAVSSALHPVPDHPVTDHPVLDTTGDTSSHSSSSGAPPLDPLVPDHPVPDTTGDTSSHSSSSGAPPLDPLVPIRGERRDESPSSTMAPRRAKEPAHHATSQPSGE</sequence>
<keyword evidence="2 6" id="KW-0456">Lyase</keyword>
<dbReference type="Pfam" id="PF07286">
    <property type="entry name" value="D-Glu_cyclase"/>
    <property type="match status" value="1"/>
</dbReference>
<dbReference type="SUPFAM" id="SSF160920">
    <property type="entry name" value="PSTPO5379-like"/>
    <property type="match status" value="1"/>
</dbReference>
<dbReference type="Gene3D" id="3.40.1640.10">
    <property type="entry name" value="PSTPO5379-like"/>
    <property type="match status" value="1"/>
</dbReference>
<feature type="domain" description="HNH nuclease" evidence="5">
    <location>
        <begin position="542"/>
        <end position="623"/>
    </location>
</feature>
<feature type="compositionally biased region" description="Basic and acidic residues" evidence="3">
    <location>
        <begin position="503"/>
        <end position="539"/>
    </location>
</feature>
<dbReference type="GO" id="GO:0006536">
    <property type="term" value="P:glutamate metabolic process"/>
    <property type="evidence" value="ECO:0007669"/>
    <property type="project" value="TreeGrafter"/>
</dbReference>
<dbReference type="PANTHER" id="PTHR32022">
    <property type="entry name" value="D-GLUTAMATE CYCLASE, MITOCHONDRIAL"/>
    <property type="match status" value="1"/>
</dbReference>
<evidence type="ECO:0000256" key="2">
    <source>
        <dbReference type="ARBA" id="ARBA00023239"/>
    </source>
</evidence>
<accession>A0A4R8Q5S3</accession>
<evidence type="ECO:0000313" key="6">
    <source>
        <dbReference type="EMBL" id="TDZ30535.1"/>
    </source>
</evidence>
<feature type="compositionally biased region" description="Low complexity" evidence="3">
    <location>
        <begin position="702"/>
        <end position="721"/>
    </location>
</feature>
<dbReference type="FunFam" id="3.30.2040.10:FF:000001">
    <property type="entry name" value="D-glutamate cyclase, mitochondrial"/>
    <property type="match status" value="1"/>
</dbReference>
<proteinExistence type="inferred from homology"/>
<dbReference type="InterPro" id="IPR038021">
    <property type="entry name" value="Putative_hydro-lyase"/>
</dbReference>
<protein>
    <submittedName>
        <fullName evidence="6">Putative hydro-lyase</fullName>
    </submittedName>
</protein>
<dbReference type="InterPro" id="IPR009906">
    <property type="entry name" value="D-Glu_cyclase"/>
</dbReference>
<evidence type="ECO:0000256" key="4">
    <source>
        <dbReference type="SAM" id="Phobius"/>
    </source>
</evidence>
<comment type="caution">
    <text evidence="6">The sequence shown here is derived from an EMBL/GenBank/DDBJ whole genome shotgun (WGS) entry which is preliminary data.</text>
</comment>
<dbReference type="PANTHER" id="PTHR32022:SF10">
    <property type="entry name" value="D-GLUTAMATE CYCLASE, MITOCHONDRIAL"/>
    <property type="match status" value="1"/>
</dbReference>
<keyword evidence="4" id="KW-1133">Transmembrane helix</keyword>
<feature type="region of interest" description="Disordered" evidence="3">
    <location>
        <begin position="905"/>
        <end position="1002"/>
    </location>
</feature>
<keyword evidence="7" id="KW-1185">Reference proteome</keyword>
<dbReference type="Proteomes" id="UP000295083">
    <property type="component" value="Unassembled WGS sequence"/>
</dbReference>
<dbReference type="AlphaFoldDB" id="A0A4R8Q5S3"/>
<dbReference type="Pfam" id="PF13391">
    <property type="entry name" value="HNH_2"/>
    <property type="match status" value="1"/>
</dbReference>
<feature type="compositionally biased region" description="Basic and acidic residues" evidence="3">
    <location>
        <begin position="907"/>
        <end position="917"/>
    </location>
</feature>
<feature type="compositionally biased region" description="Basic and acidic residues" evidence="3">
    <location>
        <begin position="740"/>
        <end position="754"/>
    </location>
</feature>
<evidence type="ECO:0000313" key="7">
    <source>
        <dbReference type="Proteomes" id="UP000295083"/>
    </source>
</evidence>
<evidence type="ECO:0000256" key="3">
    <source>
        <dbReference type="SAM" id="MobiDB-lite"/>
    </source>
</evidence>
<feature type="region of interest" description="Disordered" evidence="3">
    <location>
        <begin position="702"/>
        <end position="759"/>
    </location>
</feature>
<dbReference type="EMBL" id="QAPG01000127">
    <property type="protein sequence ID" value="TDZ30535.1"/>
    <property type="molecule type" value="Genomic_DNA"/>
</dbReference>
<feature type="region of interest" description="Disordered" evidence="3">
    <location>
        <begin position="497"/>
        <end position="539"/>
    </location>
</feature>
<keyword evidence="4" id="KW-0472">Membrane</keyword>
<feature type="compositionally biased region" description="Low complexity" evidence="3">
    <location>
        <begin position="918"/>
        <end position="931"/>
    </location>
</feature>
<feature type="compositionally biased region" description="Basic and acidic residues" evidence="3">
    <location>
        <begin position="722"/>
        <end position="733"/>
    </location>
</feature>
<evidence type="ECO:0000256" key="1">
    <source>
        <dbReference type="ARBA" id="ARBA00007896"/>
    </source>
</evidence>
<dbReference type="InterPro" id="IPR003615">
    <property type="entry name" value="HNH_nuc"/>
</dbReference>